<dbReference type="EMBL" id="CACVBS010000043">
    <property type="protein sequence ID" value="CAA7264111.1"/>
    <property type="molecule type" value="Genomic_DNA"/>
</dbReference>
<evidence type="ECO:0008006" key="4">
    <source>
        <dbReference type="Google" id="ProtNLM"/>
    </source>
</evidence>
<reference evidence="2 3" key="1">
    <citation type="submission" date="2020-01" db="EMBL/GenBank/DDBJ databases">
        <authorList>
            <person name="Gupta K D."/>
        </authorList>
    </citation>
    <scope>NUCLEOTIDE SEQUENCE [LARGE SCALE GENOMIC DNA]</scope>
</reference>
<evidence type="ECO:0000256" key="1">
    <source>
        <dbReference type="SAM" id="MobiDB-lite"/>
    </source>
</evidence>
<feature type="region of interest" description="Disordered" evidence="1">
    <location>
        <begin position="35"/>
        <end position="54"/>
    </location>
</feature>
<accession>A0A8S0VZT8</accession>
<dbReference type="OrthoDB" id="3001771at2759"/>
<dbReference type="Proteomes" id="UP000467700">
    <property type="component" value="Unassembled WGS sequence"/>
</dbReference>
<gene>
    <name evidence="2" type="ORF">AAE3_LOCUS6415</name>
</gene>
<feature type="compositionally biased region" description="Basic and acidic residues" evidence="1">
    <location>
        <begin position="35"/>
        <end position="47"/>
    </location>
</feature>
<protein>
    <recommendedName>
        <fullName evidence="4">F-box domain-containing protein</fullName>
    </recommendedName>
</protein>
<proteinExistence type="predicted"/>
<organism evidence="2 3">
    <name type="scientific">Cyclocybe aegerita</name>
    <name type="common">Black poplar mushroom</name>
    <name type="synonym">Agrocybe aegerita</name>
    <dbReference type="NCBI Taxonomy" id="1973307"/>
    <lineage>
        <taxon>Eukaryota</taxon>
        <taxon>Fungi</taxon>
        <taxon>Dikarya</taxon>
        <taxon>Basidiomycota</taxon>
        <taxon>Agaricomycotina</taxon>
        <taxon>Agaricomycetes</taxon>
        <taxon>Agaricomycetidae</taxon>
        <taxon>Agaricales</taxon>
        <taxon>Agaricineae</taxon>
        <taxon>Bolbitiaceae</taxon>
        <taxon>Cyclocybe</taxon>
    </lineage>
</organism>
<evidence type="ECO:0000313" key="2">
    <source>
        <dbReference type="EMBL" id="CAA7264111.1"/>
    </source>
</evidence>
<comment type="caution">
    <text evidence="2">The sequence shown here is derived from an EMBL/GenBank/DDBJ whole genome shotgun (WGS) entry which is preliminary data.</text>
</comment>
<keyword evidence="3" id="KW-1185">Reference proteome</keyword>
<dbReference type="AlphaFoldDB" id="A0A8S0VZT8"/>
<sequence length="496" mass="56819">MKFPTELLYILFDLADPRPAYRTWKKYLTHIEAENDDGTHNSPEREPPPPPTQYPHHLARVCRRWNDVLAGTPQRWNNPIVFLDHDIDETLADLKMSLRLSQDVPLEVVVDYTRKIEKRGDSLSWPRWGSDISPYRDEEPWRSRAVIEALRPHFPRCRNITFEARFGMSLPSPSKDLSSVSPMLQNLILKCKYDFQHQSDLLFGGDPAPIPDTNQANFKLTDLSGLTLSGYTVIDACRNFPELIHAAQDSLTLRNFRTRDSKAADTVPYLLQALSLSCADIVVHDIDLPLWQPDAPPREPFQLQGCTTLSALGDETMRNILDFVDFYDAGILIIKRCALPPGASRFRPVDSLLLIKLSNFPDLADMLSEWDGWHLSITHGPPLNGLLRMLARRRRMGDLSMDELELNCCTRFSADAMKELCESRTPDNLGEYSRMDSISVNDIGPVIRTDDRRWFEERYPDMISWADEMMDSEGNSYYADRDDMTDVVSGYSDDEE</sequence>
<evidence type="ECO:0000313" key="3">
    <source>
        <dbReference type="Proteomes" id="UP000467700"/>
    </source>
</evidence>
<name>A0A8S0VZT8_CYCAE</name>